<keyword evidence="4 7" id="KW-1133">Transmembrane helix</keyword>
<dbReference type="CDD" id="cd17330">
    <property type="entry name" value="MFS_SLC46_TetA_like"/>
    <property type="match status" value="1"/>
</dbReference>
<keyword evidence="9" id="KW-1185">Reference proteome</keyword>
<sequence length="658" mass="71813">MRPASPHHENSYRDSSIIGTPNHRRNEQHPHAQESIVSQDFAIESSSDDASSDAFLKDEDATQSHQQQGKEKPQRPSIIPHPSSIGRRASFIDRDEVPPATPATPSTPSKPGPVRWRDLPNKRQLAILTMARLSEPLTQTSLQAYMFYQLESFNPSLPPATVSAQAGMLQGSFTAAQFVTAVLWGRMADNERVGRKTVLLIGLVGTCISCVGFGFSRSFWQAAVFRTMGGALNGNVGVMRTMISEIIREKKFQSRAFLLMPMCFNIGVIIGPVLGGLLSDPVGSYPRVFGEGSLLGGKDGVWWLKHWPYALPNLLSAVFLFSSAVAVLFGLEETLDALRDRTDFGIRLRHSIARLFRSRRHHYTALSTTDTIDSPSSPPRTDSYELESRLPKPASPTPKPKPKRKLPFHRIWTTNVLCTLLCHFILAMHVGTFSNLWFIHLSTPRFNPSSPSPPSHTHQSLPFAFTGGLGMPPRSVGFAMAVLGVIGITLQLLVYPRINAWLGTVPSFRYALLLFPIAYSLAPYLSLIPSTNPPPAQASGLLIWLSLSGVLFIQVVARTFALPATIILINNCSPHPSVLGTIHGVAQSVSSFARTVGPVAGGWSYGWGLRIGVVGVAWWGLAGSAGVGVLAARLVREGGGHEILLEGEEREEMEEEGK</sequence>
<dbReference type="PANTHER" id="PTHR23504">
    <property type="entry name" value="MAJOR FACILITATOR SUPERFAMILY DOMAIN-CONTAINING PROTEIN 10"/>
    <property type="match status" value="1"/>
</dbReference>
<dbReference type="PANTHER" id="PTHR23504:SF6">
    <property type="entry name" value="MULTIDRUG TRANSPORTER, PUTATIVE (AFU_ORTHOLOGUE AFUA_4G08740)-RELATED"/>
    <property type="match status" value="1"/>
</dbReference>
<feature type="compositionally biased region" description="Basic and acidic residues" evidence="6">
    <location>
        <begin position="55"/>
        <end position="74"/>
    </location>
</feature>
<dbReference type="SUPFAM" id="SSF103473">
    <property type="entry name" value="MFS general substrate transporter"/>
    <property type="match status" value="1"/>
</dbReference>
<dbReference type="AlphaFoldDB" id="A0AA39V9X5"/>
<evidence type="ECO:0000313" key="8">
    <source>
        <dbReference type="EMBL" id="KAK0516810.1"/>
    </source>
</evidence>
<keyword evidence="2" id="KW-0813">Transport</keyword>
<evidence type="ECO:0000256" key="6">
    <source>
        <dbReference type="SAM" id="MobiDB-lite"/>
    </source>
</evidence>
<keyword evidence="3 7" id="KW-0812">Transmembrane</keyword>
<comment type="subcellular location">
    <subcellularLocation>
        <location evidence="1">Membrane</location>
        <topology evidence="1">Multi-pass membrane protein</topology>
    </subcellularLocation>
</comment>
<evidence type="ECO:0000256" key="5">
    <source>
        <dbReference type="ARBA" id="ARBA00023136"/>
    </source>
</evidence>
<dbReference type="GO" id="GO:0022857">
    <property type="term" value="F:transmembrane transporter activity"/>
    <property type="evidence" value="ECO:0007669"/>
    <property type="project" value="InterPro"/>
</dbReference>
<evidence type="ECO:0000313" key="9">
    <source>
        <dbReference type="Proteomes" id="UP001166286"/>
    </source>
</evidence>
<gene>
    <name evidence="8" type="ORF">JMJ35_001413</name>
</gene>
<feature type="transmembrane region" description="Helical" evidence="7">
    <location>
        <begin position="411"/>
        <end position="439"/>
    </location>
</feature>
<feature type="compositionally biased region" description="Basic and acidic residues" evidence="6">
    <location>
        <begin position="1"/>
        <end position="12"/>
    </location>
</feature>
<feature type="region of interest" description="Disordered" evidence="6">
    <location>
        <begin position="1"/>
        <end position="118"/>
    </location>
</feature>
<name>A0AA39V9X5_9LECA</name>
<keyword evidence="5 7" id="KW-0472">Membrane</keyword>
<proteinExistence type="predicted"/>
<accession>A0AA39V9X5</accession>
<protein>
    <recommendedName>
        <fullName evidence="10">Major facilitator superfamily (MFS) profile domain-containing protein</fullName>
    </recommendedName>
</protein>
<feature type="transmembrane region" description="Helical" evidence="7">
    <location>
        <begin position="309"/>
        <end position="331"/>
    </location>
</feature>
<dbReference type="Proteomes" id="UP001166286">
    <property type="component" value="Unassembled WGS sequence"/>
</dbReference>
<evidence type="ECO:0000256" key="3">
    <source>
        <dbReference type="ARBA" id="ARBA00022692"/>
    </source>
</evidence>
<feature type="transmembrane region" description="Helical" evidence="7">
    <location>
        <begin position="476"/>
        <end position="495"/>
    </location>
</feature>
<dbReference type="Pfam" id="PF07690">
    <property type="entry name" value="MFS_1"/>
    <property type="match status" value="1"/>
</dbReference>
<feature type="compositionally biased region" description="Low complexity" evidence="6">
    <location>
        <begin position="103"/>
        <end position="113"/>
    </location>
</feature>
<feature type="transmembrane region" description="Helical" evidence="7">
    <location>
        <begin position="541"/>
        <end position="561"/>
    </location>
</feature>
<dbReference type="EMBL" id="JAFEKC020000002">
    <property type="protein sequence ID" value="KAK0516810.1"/>
    <property type="molecule type" value="Genomic_DNA"/>
</dbReference>
<organism evidence="8 9">
    <name type="scientific">Cladonia borealis</name>
    <dbReference type="NCBI Taxonomy" id="184061"/>
    <lineage>
        <taxon>Eukaryota</taxon>
        <taxon>Fungi</taxon>
        <taxon>Dikarya</taxon>
        <taxon>Ascomycota</taxon>
        <taxon>Pezizomycotina</taxon>
        <taxon>Lecanoromycetes</taxon>
        <taxon>OSLEUM clade</taxon>
        <taxon>Lecanoromycetidae</taxon>
        <taxon>Lecanorales</taxon>
        <taxon>Lecanorineae</taxon>
        <taxon>Cladoniaceae</taxon>
        <taxon>Cladonia</taxon>
    </lineage>
</organism>
<reference evidence="8" key="1">
    <citation type="submission" date="2023-03" db="EMBL/GenBank/DDBJ databases">
        <title>Complete genome of Cladonia borealis.</title>
        <authorList>
            <person name="Park H."/>
        </authorList>
    </citation>
    <scope>NUCLEOTIDE SEQUENCE</scope>
    <source>
        <strain evidence="8">ANT050790</strain>
    </source>
</reference>
<evidence type="ECO:0000256" key="4">
    <source>
        <dbReference type="ARBA" id="ARBA00022989"/>
    </source>
</evidence>
<dbReference type="PRINTS" id="PR01035">
    <property type="entry name" value="TCRTETA"/>
</dbReference>
<comment type="caution">
    <text evidence="8">The sequence shown here is derived from an EMBL/GenBank/DDBJ whole genome shotgun (WGS) entry which is preliminary data.</text>
</comment>
<evidence type="ECO:0000256" key="2">
    <source>
        <dbReference type="ARBA" id="ARBA00022448"/>
    </source>
</evidence>
<feature type="transmembrane region" description="Helical" evidence="7">
    <location>
        <begin position="507"/>
        <end position="529"/>
    </location>
</feature>
<dbReference type="Gene3D" id="1.20.1250.20">
    <property type="entry name" value="MFS general substrate transporter like domains"/>
    <property type="match status" value="2"/>
</dbReference>
<dbReference type="InterPro" id="IPR036259">
    <property type="entry name" value="MFS_trans_sf"/>
</dbReference>
<dbReference type="InterPro" id="IPR001958">
    <property type="entry name" value="Tet-R_TetA/multi-R_MdtG-like"/>
</dbReference>
<feature type="compositionally biased region" description="Low complexity" evidence="6">
    <location>
        <begin position="367"/>
        <end position="381"/>
    </location>
</feature>
<evidence type="ECO:0000256" key="1">
    <source>
        <dbReference type="ARBA" id="ARBA00004141"/>
    </source>
</evidence>
<evidence type="ECO:0008006" key="10">
    <source>
        <dbReference type="Google" id="ProtNLM"/>
    </source>
</evidence>
<feature type="transmembrane region" description="Helical" evidence="7">
    <location>
        <begin position="197"/>
        <end position="216"/>
    </location>
</feature>
<dbReference type="GO" id="GO:0016020">
    <property type="term" value="C:membrane"/>
    <property type="evidence" value="ECO:0007669"/>
    <property type="project" value="UniProtKB-SubCell"/>
</dbReference>
<feature type="transmembrane region" description="Helical" evidence="7">
    <location>
        <begin position="255"/>
        <end position="278"/>
    </location>
</feature>
<evidence type="ECO:0000256" key="7">
    <source>
        <dbReference type="SAM" id="Phobius"/>
    </source>
</evidence>
<feature type="region of interest" description="Disordered" evidence="6">
    <location>
        <begin position="367"/>
        <end position="404"/>
    </location>
</feature>
<dbReference type="InterPro" id="IPR011701">
    <property type="entry name" value="MFS"/>
</dbReference>